<dbReference type="GO" id="GO:0006457">
    <property type="term" value="P:protein folding"/>
    <property type="evidence" value="ECO:0007669"/>
    <property type="project" value="TreeGrafter"/>
</dbReference>
<gene>
    <name evidence="4" type="ORF">TREES_T100005307</name>
</gene>
<reference evidence="5" key="1">
    <citation type="submission" date="2012-07" db="EMBL/GenBank/DDBJ databases">
        <title>Genome of the Chinese tree shrew, a rising model animal genetically related to primates.</title>
        <authorList>
            <person name="Zhang G."/>
            <person name="Fan Y."/>
            <person name="Yao Y."/>
            <person name="Huang Z."/>
        </authorList>
    </citation>
    <scope>NUCLEOTIDE SEQUENCE [LARGE SCALE GENOMIC DNA]</scope>
</reference>
<evidence type="ECO:0000313" key="5">
    <source>
        <dbReference type="Proteomes" id="UP000011518"/>
    </source>
</evidence>
<feature type="domain" description="PPIase cyclophilin-type" evidence="3">
    <location>
        <begin position="19"/>
        <end position="109"/>
    </location>
</feature>
<evidence type="ECO:0000313" key="4">
    <source>
        <dbReference type="EMBL" id="ELW65672.1"/>
    </source>
</evidence>
<dbReference type="PANTHER" id="PTHR11071">
    <property type="entry name" value="PEPTIDYL-PROLYL CIS-TRANS ISOMERASE"/>
    <property type="match status" value="1"/>
</dbReference>
<keyword evidence="1 4" id="KW-0413">Isomerase</keyword>
<sequence length="110" mass="12163">MQKQRKGKSESTVVTKCHNGTGNKSIHGEKFAGENFILKHTRRGILFMANARPNTKVSQLFICTAKAEWLDGKHVVFCKGNEDSVEALEYIGPKNGKTSKKILIADCGQL</sequence>
<protein>
    <recommendedName>
        <fullName evidence="1">Peptidyl-prolyl cis-trans isomerase</fullName>
        <shortName evidence="1">PPIase</shortName>
        <ecNumber evidence="1">5.2.1.8</ecNumber>
    </recommendedName>
</protein>
<reference evidence="5" key="2">
    <citation type="journal article" date="2013" name="Nat. Commun.">
        <title>Genome of the Chinese tree shrew.</title>
        <authorList>
            <person name="Fan Y."/>
            <person name="Huang Z.Y."/>
            <person name="Cao C.C."/>
            <person name="Chen C.S."/>
            <person name="Chen Y.X."/>
            <person name="Fan D.D."/>
            <person name="He J."/>
            <person name="Hou H.L."/>
            <person name="Hu L."/>
            <person name="Hu X.T."/>
            <person name="Jiang X.T."/>
            <person name="Lai R."/>
            <person name="Lang Y.S."/>
            <person name="Liang B."/>
            <person name="Liao S.G."/>
            <person name="Mu D."/>
            <person name="Ma Y.Y."/>
            <person name="Niu Y.Y."/>
            <person name="Sun X.Q."/>
            <person name="Xia J.Q."/>
            <person name="Xiao J."/>
            <person name="Xiong Z.Q."/>
            <person name="Xu L."/>
            <person name="Yang L."/>
            <person name="Zhang Y."/>
            <person name="Zhao W."/>
            <person name="Zhao X.D."/>
            <person name="Zheng Y.T."/>
            <person name="Zhou J.M."/>
            <person name="Zhu Y.B."/>
            <person name="Zhang G.J."/>
            <person name="Wang J."/>
            <person name="Yao Y.G."/>
        </authorList>
    </citation>
    <scope>NUCLEOTIDE SEQUENCE [LARGE SCALE GENOMIC DNA]</scope>
</reference>
<evidence type="ECO:0000259" key="3">
    <source>
        <dbReference type="PROSITE" id="PS50072"/>
    </source>
</evidence>
<feature type="region of interest" description="Disordered" evidence="2">
    <location>
        <begin position="1"/>
        <end position="21"/>
    </location>
</feature>
<dbReference type="EMBL" id="KB320678">
    <property type="protein sequence ID" value="ELW65672.1"/>
    <property type="molecule type" value="Genomic_DNA"/>
</dbReference>
<feature type="compositionally biased region" description="Polar residues" evidence="2">
    <location>
        <begin position="10"/>
        <end position="21"/>
    </location>
</feature>
<dbReference type="InterPro" id="IPR002130">
    <property type="entry name" value="Cyclophilin-type_PPIase_dom"/>
</dbReference>
<accession>L9KWY2</accession>
<proteinExistence type="inferred from homology"/>
<keyword evidence="1" id="KW-0697">Rotamase</keyword>
<dbReference type="AlphaFoldDB" id="L9KWY2"/>
<comment type="catalytic activity">
    <reaction evidence="1">
        <text>[protein]-peptidylproline (omega=180) = [protein]-peptidylproline (omega=0)</text>
        <dbReference type="Rhea" id="RHEA:16237"/>
        <dbReference type="Rhea" id="RHEA-COMP:10747"/>
        <dbReference type="Rhea" id="RHEA-COMP:10748"/>
        <dbReference type="ChEBI" id="CHEBI:83833"/>
        <dbReference type="ChEBI" id="CHEBI:83834"/>
        <dbReference type="EC" id="5.2.1.8"/>
    </reaction>
</comment>
<evidence type="ECO:0000256" key="2">
    <source>
        <dbReference type="SAM" id="MobiDB-lite"/>
    </source>
</evidence>
<dbReference type="Gene3D" id="2.40.100.10">
    <property type="entry name" value="Cyclophilin-like"/>
    <property type="match status" value="1"/>
</dbReference>
<evidence type="ECO:0000256" key="1">
    <source>
        <dbReference type="RuleBase" id="RU363019"/>
    </source>
</evidence>
<organism evidence="4 5">
    <name type="scientific">Tupaia chinensis</name>
    <name type="common">Chinese tree shrew</name>
    <name type="synonym">Tupaia belangeri chinensis</name>
    <dbReference type="NCBI Taxonomy" id="246437"/>
    <lineage>
        <taxon>Eukaryota</taxon>
        <taxon>Metazoa</taxon>
        <taxon>Chordata</taxon>
        <taxon>Craniata</taxon>
        <taxon>Vertebrata</taxon>
        <taxon>Euteleostomi</taxon>
        <taxon>Mammalia</taxon>
        <taxon>Eutheria</taxon>
        <taxon>Euarchontoglires</taxon>
        <taxon>Scandentia</taxon>
        <taxon>Tupaiidae</taxon>
        <taxon>Tupaia</taxon>
    </lineage>
</organism>
<dbReference type="PROSITE" id="PS50072">
    <property type="entry name" value="CSA_PPIASE_2"/>
    <property type="match status" value="1"/>
</dbReference>
<dbReference type="PANTHER" id="PTHR11071:SF490">
    <property type="entry name" value="PEPTIDYL-PROLYL CIS-TRANS ISOMERASE A"/>
    <property type="match status" value="1"/>
</dbReference>
<dbReference type="PRINTS" id="PR00153">
    <property type="entry name" value="CSAPPISMRASE"/>
</dbReference>
<name>L9KWY2_TUPCH</name>
<dbReference type="InParanoid" id="L9KWY2"/>
<dbReference type="GO" id="GO:0003755">
    <property type="term" value="F:peptidyl-prolyl cis-trans isomerase activity"/>
    <property type="evidence" value="ECO:0007669"/>
    <property type="project" value="UniProtKB-UniRule"/>
</dbReference>
<dbReference type="GO" id="GO:0016018">
    <property type="term" value="F:cyclosporin A binding"/>
    <property type="evidence" value="ECO:0007669"/>
    <property type="project" value="TreeGrafter"/>
</dbReference>
<dbReference type="Pfam" id="PF00160">
    <property type="entry name" value="Pro_isomerase"/>
    <property type="match status" value="1"/>
</dbReference>
<dbReference type="GO" id="GO:0005737">
    <property type="term" value="C:cytoplasm"/>
    <property type="evidence" value="ECO:0007669"/>
    <property type="project" value="TreeGrafter"/>
</dbReference>
<dbReference type="InterPro" id="IPR029000">
    <property type="entry name" value="Cyclophilin-like_dom_sf"/>
</dbReference>
<dbReference type="Proteomes" id="UP000011518">
    <property type="component" value="Unassembled WGS sequence"/>
</dbReference>
<dbReference type="STRING" id="246437.L9KWY2"/>
<comment type="function">
    <text evidence="1">PPIases accelerate the folding of proteins. It catalyzes the cis-trans isomerization of proline imidic peptide bonds in oligopeptides.</text>
</comment>
<comment type="similarity">
    <text evidence="1">Belongs to the cyclophilin-type PPIase family.</text>
</comment>
<keyword evidence="5" id="KW-1185">Reference proteome</keyword>
<dbReference type="EC" id="5.2.1.8" evidence="1"/>
<dbReference type="SUPFAM" id="SSF50891">
    <property type="entry name" value="Cyclophilin-like"/>
    <property type="match status" value="1"/>
</dbReference>